<evidence type="ECO:0000256" key="5">
    <source>
        <dbReference type="ARBA" id="ARBA00023204"/>
    </source>
</evidence>
<dbReference type="InterPro" id="IPR052054">
    <property type="entry name" value="Oxidative_DNA_repair_enzyme"/>
</dbReference>
<dbReference type="Gene3D" id="1.10.1670.10">
    <property type="entry name" value="Helix-hairpin-Helix base-excision DNA repair enzymes (C-terminal)"/>
    <property type="match status" value="1"/>
</dbReference>
<evidence type="ECO:0000256" key="9">
    <source>
        <dbReference type="ARBA" id="ARBA00044632"/>
    </source>
</evidence>
<dbReference type="GO" id="GO:0006285">
    <property type="term" value="P:base-excision repair, AP site formation"/>
    <property type="evidence" value="ECO:0007669"/>
    <property type="project" value="TreeGrafter"/>
</dbReference>
<dbReference type="PANTHER" id="PTHR10242">
    <property type="entry name" value="8-OXOGUANINE DNA GLYCOSYLASE"/>
    <property type="match status" value="1"/>
</dbReference>
<dbReference type="Pfam" id="PF07934">
    <property type="entry name" value="OGG_N"/>
    <property type="match status" value="1"/>
</dbReference>
<comment type="catalytic activity">
    <reaction evidence="9">
        <text>2'-deoxyribonucleotide-(2'-deoxyribose 5'-phosphate)-2'-deoxyribonucleotide-DNA = a 3'-end 2'-deoxyribonucleotide-(2,3-dehydro-2,3-deoxyribose 5'-phosphate)-DNA + a 5'-end 5'-phospho-2'-deoxyribonucleoside-DNA + H(+)</text>
        <dbReference type="Rhea" id="RHEA:66592"/>
        <dbReference type="Rhea" id="RHEA-COMP:13180"/>
        <dbReference type="Rhea" id="RHEA-COMP:16897"/>
        <dbReference type="Rhea" id="RHEA-COMP:17067"/>
        <dbReference type="ChEBI" id="CHEBI:15378"/>
        <dbReference type="ChEBI" id="CHEBI:136412"/>
        <dbReference type="ChEBI" id="CHEBI:157695"/>
        <dbReference type="ChEBI" id="CHEBI:167181"/>
        <dbReference type="EC" id="4.2.99.18"/>
    </reaction>
</comment>
<evidence type="ECO:0000256" key="4">
    <source>
        <dbReference type="ARBA" id="ARBA00022801"/>
    </source>
</evidence>
<keyword evidence="3" id="KW-0227">DNA damage</keyword>
<evidence type="ECO:0000313" key="11">
    <source>
        <dbReference type="EMBL" id="GAA56435.1"/>
    </source>
</evidence>
<evidence type="ECO:0000313" key="12">
    <source>
        <dbReference type="Proteomes" id="UP000008909"/>
    </source>
</evidence>
<keyword evidence="8" id="KW-0326">Glycosidase</keyword>
<dbReference type="InterPro" id="IPR011257">
    <property type="entry name" value="DNA_glycosylase"/>
</dbReference>
<keyword evidence="12" id="KW-1185">Reference proteome</keyword>
<evidence type="ECO:0000259" key="10">
    <source>
        <dbReference type="SMART" id="SM00478"/>
    </source>
</evidence>
<dbReference type="Gene3D" id="1.10.340.30">
    <property type="entry name" value="Hypothetical protein, domain 2"/>
    <property type="match status" value="1"/>
</dbReference>
<proteinExistence type="inferred from homology"/>
<evidence type="ECO:0000256" key="1">
    <source>
        <dbReference type="ARBA" id="ARBA00010679"/>
    </source>
</evidence>
<comment type="similarity">
    <text evidence="1">Belongs to the type-1 OGG1 family.</text>
</comment>
<dbReference type="Pfam" id="PF00730">
    <property type="entry name" value="HhH-GPD"/>
    <property type="match status" value="1"/>
</dbReference>
<evidence type="ECO:0000256" key="7">
    <source>
        <dbReference type="ARBA" id="ARBA00023268"/>
    </source>
</evidence>
<keyword evidence="6 11" id="KW-0456">Lyase</keyword>
<dbReference type="SUPFAM" id="SSF48150">
    <property type="entry name" value="DNA-glycosylase"/>
    <property type="match status" value="1"/>
</dbReference>
<dbReference type="CDD" id="cd00056">
    <property type="entry name" value="ENDO3c"/>
    <property type="match status" value="1"/>
</dbReference>
<keyword evidence="5" id="KW-0234">DNA repair</keyword>
<evidence type="ECO:0000256" key="2">
    <source>
        <dbReference type="ARBA" id="ARBA00012720"/>
    </source>
</evidence>
<dbReference type="GO" id="GO:0034039">
    <property type="term" value="F:8-oxo-7,8-dihydroguanine DNA N-glycosylase activity"/>
    <property type="evidence" value="ECO:0007669"/>
    <property type="project" value="TreeGrafter"/>
</dbReference>
<gene>
    <name evidence="11" type="ORF">CLF_110868</name>
</gene>
<dbReference type="InterPro" id="IPR023170">
    <property type="entry name" value="HhH_base_excis_C"/>
</dbReference>
<dbReference type="GO" id="GO:0140078">
    <property type="term" value="F:class I DNA-(apurinic or apyrimidinic site) endonuclease activity"/>
    <property type="evidence" value="ECO:0007669"/>
    <property type="project" value="UniProtKB-EC"/>
</dbReference>
<protein>
    <recommendedName>
        <fullName evidence="2">DNA-(apurinic or apyrimidinic site) lyase</fullName>
        <ecNumber evidence="2">4.2.99.18</ecNumber>
    </recommendedName>
</protein>
<dbReference type="GO" id="GO:0006289">
    <property type="term" value="P:nucleotide-excision repair"/>
    <property type="evidence" value="ECO:0007669"/>
    <property type="project" value="InterPro"/>
</dbReference>
<dbReference type="AlphaFoldDB" id="G7YU05"/>
<dbReference type="GO" id="GO:0005634">
    <property type="term" value="C:nucleus"/>
    <property type="evidence" value="ECO:0007669"/>
    <property type="project" value="TreeGrafter"/>
</dbReference>
<evidence type="ECO:0000256" key="6">
    <source>
        <dbReference type="ARBA" id="ARBA00023239"/>
    </source>
</evidence>
<dbReference type="InterPro" id="IPR003265">
    <property type="entry name" value="HhH-GPD_domain"/>
</dbReference>
<keyword evidence="4" id="KW-0378">Hydrolase</keyword>
<sequence>MQSQLMQLSRWICNEKLDEWYGVVNTRLWRLKQPKAGGPVYYYHYQTAAKNSDVINGIDQPEDLVDYFRLSIDLPSLLVRWQSSDALFASYSTKSESVNSLSWDEAYGIRLLRQDPVETLFAFITSANNNVPRISRLLRDLCEMLGKPVSCHGLKHWLFPSLETLAKPGLEECLKKLGFGYRSKFIPAAARYVLQHGGVAYLHSLRSSSMADAREFLLRIPGVGNKVADCICLCSLDKVDVVPVDIHILRAAQERKLAAATDKTRSLTPRAYLDISSALSALWGNWAGWAQAIDFAARMRSSPSHNSTPSILLTLECLAIYTASVRDVDRSPRLKTSTFSNSILCPVSSACSAIAESFSNARYSSAFLGGLFIFLLCSPILG</sequence>
<keyword evidence="7" id="KW-0511">Multifunctional enzyme</keyword>
<evidence type="ECO:0000256" key="3">
    <source>
        <dbReference type="ARBA" id="ARBA00022763"/>
    </source>
</evidence>
<dbReference type="PANTHER" id="PTHR10242:SF2">
    <property type="entry name" value="N-GLYCOSYLASE_DNA LYASE"/>
    <property type="match status" value="1"/>
</dbReference>
<reference key="2">
    <citation type="submission" date="2011-10" db="EMBL/GenBank/DDBJ databases">
        <title>The genome and transcriptome sequence of Clonorchis sinensis provide insights into the carcinogenic liver fluke.</title>
        <authorList>
            <person name="Wang X."/>
            <person name="Huang Y."/>
            <person name="Chen W."/>
            <person name="Liu H."/>
            <person name="Guo L."/>
            <person name="Chen Y."/>
            <person name="Luo F."/>
            <person name="Zhou W."/>
            <person name="Sun J."/>
            <person name="Mao Q."/>
            <person name="Liang P."/>
            <person name="Zhou C."/>
            <person name="Tian Y."/>
            <person name="Men J."/>
            <person name="Lv X."/>
            <person name="Huang L."/>
            <person name="Zhou J."/>
            <person name="Hu Y."/>
            <person name="Li R."/>
            <person name="Zhang F."/>
            <person name="Lei H."/>
            <person name="Li X."/>
            <person name="Hu X."/>
            <person name="Liang C."/>
            <person name="Xu J."/>
            <person name="Wu Z."/>
            <person name="Yu X."/>
        </authorList>
    </citation>
    <scope>NUCLEOTIDE SEQUENCE</scope>
    <source>
        <strain>Henan</strain>
    </source>
</reference>
<dbReference type="InterPro" id="IPR012904">
    <property type="entry name" value="OGG_N"/>
</dbReference>
<reference evidence="11" key="1">
    <citation type="journal article" date="2011" name="Genome Biol.">
        <title>The draft genome of the carcinogenic human liver fluke Clonorchis sinensis.</title>
        <authorList>
            <person name="Wang X."/>
            <person name="Chen W."/>
            <person name="Huang Y."/>
            <person name="Sun J."/>
            <person name="Men J."/>
            <person name="Liu H."/>
            <person name="Luo F."/>
            <person name="Guo L."/>
            <person name="Lv X."/>
            <person name="Deng C."/>
            <person name="Zhou C."/>
            <person name="Fan Y."/>
            <person name="Li X."/>
            <person name="Huang L."/>
            <person name="Hu Y."/>
            <person name="Liang C."/>
            <person name="Hu X."/>
            <person name="Xu J."/>
            <person name="Yu X."/>
        </authorList>
    </citation>
    <scope>NUCLEOTIDE SEQUENCE [LARGE SCALE GENOMIC DNA]</scope>
    <source>
        <strain evidence="11">Henan</strain>
    </source>
</reference>
<organism evidence="11 12">
    <name type="scientific">Clonorchis sinensis</name>
    <name type="common">Chinese liver fluke</name>
    <dbReference type="NCBI Taxonomy" id="79923"/>
    <lineage>
        <taxon>Eukaryota</taxon>
        <taxon>Metazoa</taxon>
        <taxon>Spiralia</taxon>
        <taxon>Lophotrochozoa</taxon>
        <taxon>Platyhelminthes</taxon>
        <taxon>Trematoda</taxon>
        <taxon>Digenea</taxon>
        <taxon>Opisthorchiida</taxon>
        <taxon>Opisthorchiata</taxon>
        <taxon>Opisthorchiidae</taxon>
        <taxon>Clonorchis</taxon>
    </lineage>
</organism>
<dbReference type="EMBL" id="DF144254">
    <property type="protein sequence ID" value="GAA56435.1"/>
    <property type="molecule type" value="Genomic_DNA"/>
</dbReference>
<dbReference type="SUPFAM" id="SSF55945">
    <property type="entry name" value="TATA-box binding protein-like"/>
    <property type="match status" value="1"/>
</dbReference>
<dbReference type="GO" id="GO:0003684">
    <property type="term" value="F:damaged DNA binding"/>
    <property type="evidence" value="ECO:0007669"/>
    <property type="project" value="InterPro"/>
</dbReference>
<feature type="domain" description="HhH-GPD" evidence="10">
    <location>
        <begin position="125"/>
        <end position="298"/>
    </location>
</feature>
<dbReference type="Proteomes" id="UP000008909">
    <property type="component" value="Unassembled WGS sequence"/>
</dbReference>
<dbReference type="SMART" id="SM00478">
    <property type="entry name" value="ENDO3c"/>
    <property type="match status" value="1"/>
</dbReference>
<evidence type="ECO:0000256" key="8">
    <source>
        <dbReference type="ARBA" id="ARBA00023295"/>
    </source>
</evidence>
<accession>G7YU05</accession>
<dbReference type="EC" id="4.2.99.18" evidence="2"/>
<name>G7YU05_CLOSI</name>